<dbReference type="Gene3D" id="1.10.1660.10">
    <property type="match status" value="1"/>
</dbReference>
<proteinExistence type="predicted"/>
<evidence type="ECO:0000256" key="1">
    <source>
        <dbReference type="ARBA" id="ARBA00023015"/>
    </source>
</evidence>
<dbReference type="PROSITE" id="PS50937">
    <property type="entry name" value="HTH_MERR_2"/>
    <property type="match status" value="1"/>
</dbReference>
<dbReference type="InterPro" id="IPR009061">
    <property type="entry name" value="DNA-bd_dom_put_sf"/>
</dbReference>
<gene>
    <name evidence="5" type="primary">zntR</name>
    <name evidence="5" type="ORF">GCM10011514_10020</name>
</gene>
<protein>
    <submittedName>
        <fullName evidence="5">Heavy metal-responsive transcriptional regulator</fullName>
    </submittedName>
</protein>
<dbReference type="EMBL" id="BMKK01000002">
    <property type="protein sequence ID" value="GGD48014.1"/>
    <property type="molecule type" value="Genomic_DNA"/>
</dbReference>
<evidence type="ECO:0000256" key="3">
    <source>
        <dbReference type="ARBA" id="ARBA00023163"/>
    </source>
</evidence>
<dbReference type="SMART" id="SM00422">
    <property type="entry name" value="HTH_MERR"/>
    <property type="match status" value="1"/>
</dbReference>
<keyword evidence="2" id="KW-0238">DNA-binding</keyword>
<evidence type="ECO:0000256" key="2">
    <source>
        <dbReference type="ARBA" id="ARBA00023125"/>
    </source>
</evidence>
<dbReference type="Pfam" id="PF13411">
    <property type="entry name" value="MerR_1"/>
    <property type="match status" value="1"/>
</dbReference>
<keyword evidence="3" id="KW-0804">Transcription</keyword>
<reference evidence="5" key="2">
    <citation type="submission" date="2020-09" db="EMBL/GenBank/DDBJ databases">
        <authorList>
            <person name="Sun Q."/>
            <person name="Zhou Y."/>
        </authorList>
    </citation>
    <scope>NUCLEOTIDE SEQUENCE</scope>
    <source>
        <strain evidence="5">CGMCC 1.15958</strain>
    </source>
</reference>
<dbReference type="Proteomes" id="UP000609064">
    <property type="component" value="Unassembled WGS sequence"/>
</dbReference>
<dbReference type="PANTHER" id="PTHR30204:SF94">
    <property type="entry name" value="HEAVY METAL-DEPENDENT TRANSCRIPTIONAL REGULATOR HI_0293-RELATED"/>
    <property type="match status" value="1"/>
</dbReference>
<dbReference type="GO" id="GO:0003700">
    <property type="term" value="F:DNA-binding transcription factor activity"/>
    <property type="evidence" value="ECO:0007669"/>
    <property type="project" value="InterPro"/>
</dbReference>
<reference evidence="5" key="1">
    <citation type="journal article" date="2014" name="Int. J. Syst. Evol. Microbiol.">
        <title>Complete genome sequence of Corynebacterium casei LMG S-19264T (=DSM 44701T), isolated from a smear-ripened cheese.</title>
        <authorList>
            <consortium name="US DOE Joint Genome Institute (JGI-PGF)"/>
            <person name="Walter F."/>
            <person name="Albersmeier A."/>
            <person name="Kalinowski J."/>
            <person name="Ruckert C."/>
        </authorList>
    </citation>
    <scope>NUCLEOTIDE SEQUENCE</scope>
    <source>
        <strain evidence="5">CGMCC 1.15958</strain>
    </source>
</reference>
<comment type="caution">
    <text evidence="5">The sequence shown here is derived from an EMBL/GenBank/DDBJ whole genome shotgun (WGS) entry which is preliminary data.</text>
</comment>
<keyword evidence="6" id="KW-1185">Reference proteome</keyword>
<evidence type="ECO:0000313" key="5">
    <source>
        <dbReference type="EMBL" id="GGD48014.1"/>
    </source>
</evidence>
<dbReference type="RefSeq" id="WP_188764943.1">
    <property type="nucleotide sequence ID" value="NZ_BMKK01000002.1"/>
</dbReference>
<sequence length="132" mass="15262">MLIGELSNKTGLSRDTIRFYEKQGLISIGRKERRENNYKEYSENTLHKLLTIKRIKNFGFTLNETEEFLALLDRDAATCENVAEKMNEKLFKIDEKIKELQDLRSSLSSNLTICLSNCCQSESNNCQMLSVN</sequence>
<dbReference type="PANTHER" id="PTHR30204">
    <property type="entry name" value="REDOX-CYCLING DRUG-SENSING TRANSCRIPTIONAL ACTIVATOR SOXR"/>
    <property type="match status" value="1"/>
</dbReference>
<evidence type="ECO:0000313" key="6">
    <source>
        <dbReference type="Proteomes" id="UP000609064"/>
    </source>
</evidence>
<dbReference type="PROSITE" id="PS00552">
    <property type="entry name" value="HTH_MERR_1"/>
    <property type="match status" value="1"/>
</dbReference>
<evidence type="ECO:0000259" key="4">
    <source>
        <dbReference type="PROSITE" id="PS50937"/>
    </source>
</evidence>
<dbReference type="SUPFAM" id="SSF46955">
    <property type="entry name" value="Putative DNA-binding domain"/>
    <property type="match status" value="1"/>
</dbReference>
<name>A0A916YJI6_9BACT</name>
<dbReference type="AlphaFoldDB" id="A0A916YJI6"/>
<dbReference type="GO" id="GO:0003677">
    <property type="term" value="F:DNA binding"/>
    <property type="evidence" value="ECO:0007669"/>
    <property type="project" value="UniProtKB-KW"/>
</dbReference>
<dbReference type="InterPro" id="IPR000551">
    <property type="entry name" value="MerR-type_HTH_dom"/>
</dbReference>
<feature type="domain" description="HTH merR-type" evidence="4">
    <location>
        <begin position="1"/>
        <end position="71"/>
    </location>
</feature>
<accession>A0A916YJI6</accession>
<organism evidence="5 6">
    <name type="scientific">Emticicia aquatilis</name>
    <dbReference type="NCBI Taxonomy" id="1537369"/>
    <lineage>
        <taxon>Bacteria</taxon>
        <taxon>Pseudomonadati</taxon>
        <taxon>Bacteroidota</taxon>
        <taxon>Cytophagia</taxon>
        <taxon>Cytophagales</taxon>
        <taxon>Leadbetterellaceae</taxon>
        <taxon>Emticicia</taxon>
    </lineage>
</organism>
<keyword evidence="1" id="KW-0805">Transcription regulation</keyword>
<dbReference type="InterPro" id="IPR047057">
    <property type="entry name" value="MerR_fam"/>
</dbReference>